<dbReference type="AlphaFoldDB" id="A0AAV4B1D2"/>
<gene>
    <name evidence="2" type="ORF">PoB_004032400</name>
</gene>
<feature type="chain" id="PRO_5043741452" evidence="1">
    <location>
        <begin position="18"/>
        <end position="96"/>
    </location>
</feature>
<evidence type="ECO:0000256" key="1">
    <source>
        <dbReference type="SAM" id="SignalP"/>
    </source>
</evidence>
<comment type="caution">
    <text evidence="2">The sequence shown here is derived from an EMBL/GenBank/DDBJ whole genome shotgun (WGS) entry which is preliminary data.</text>
</comment>
<keyword evidence="3" id="KW-1185">Reference proteome</keyword>
<proteinExistence type="predicted"/>
<sequence length="96" mass="10193">MKQIVIILAVACVAVLADNYMCGKRGAKFECFESAASDRFCLTGGAHPEVVCGKCRKKADFCTKGLVMSKRPAIDCGASYESTPCTTGNSEVPATY</sequence>
<dbReference type="Proteomes" id="UP000735302">
    <property type="component" value="Unassembled WGS sequence"/>
</dbReference>
<name>A0AAV4B1D2_9GAST</name>
<evidence type="ECO:0000313" key="3">
    <source>
        <dbReference type="Proteomes" id="UP000735302"/>
    </source>
</evidence>
<accession>A0AAV4B1D2</accession>
<keyword evidence="1" id="KW-0732">Signal</keyword>
<organism evidence="2 3">
    <name type="scientific">Plakobranchus ocellatus</name>
    <dbReference type="NCBI Taxonomy" id="259542"/>
    <lineage>
        <taxon>Eukaryota</taxon>
        <taxon>Metazoa</taxon>
        <taxon>Spiralia</taxon>
        <taxon>Lophotrochozoa</taxon>
        <taxon>Mollusca</taxon>
        <taxon>Gastropoda</taxon>
        <taxon>Heterobranchia</taxon>
        <taxon>Euthyneura</taxon>
        <taxon>Panpulmonata</taxon>
        <taxon>Sacoglossa</taxon>
        <taxon>Placobranchoidea</taxon>
        <taxon>Plakobranchidae</taxon>
        <taxon>Plakobranchus</taxon>
    </lineage>
</organism>
<evidence type="ECO:0000313" key="2">
    <source>
        <dbReference type="EMBL" id="GFO13819.1"/>
    </source>
</evidence>
<protein>
    <submittedName>
        <fullName evidence="2">Schistosomin-like</fullName>
    </submittedName>
</protein>
<reference evidence="2 3" key="1">
    <citation type="journal article" date="2021" name="Elife">
        <title>Chloroplast acquisition without the gene transfer in kleptoplastic sea slugs, Plakobranchus ocellatus.</title>
        <authorList>
            <person name="Maeda T."/>
            <person name="Takahashi S."/>
            <person name="Yoshida T."/>
            <person name="Shimamura S."/>
            <person name="Takaki Y."/>
            <person name="Nagai Y."/>
            <person name="Toyoda A."/>
            <person name="Suzuki Y."/>
            <person name="Arimoto A."/>
            <person name="Ishii H."/>
            <person name="Satoh N."/>
            <person name="Nishiyama T."/>
            <person name="Hasebe M."/>
            <person name="Maruyama T."/>
            <person name="Minagawa J."/>
            <person name="Obokata J."/>
            <person name="Shigenobu S."/>
        </authorList>
    </citation>
    <scope>NUCLEOTIDE SEQUENCE [LARGE SCALE GENOMIC DNA]</scope>
</reference>
<dbReference type="EMBL" id="BLXT01004508">
    <property type="protein sequence ID" value="GFO13819.1"/>
    <property type="molecule type" value="Genomic_DNA"/>
</dbReference>
<feature type="signal peptide" evidence="1">
    <location>
        <begin position="1"/>
        <end position="17"/>
    </location>
</feature>